<dbReference type="EMBL" id="GL377316">
    <property type="protein sequence ID" value="EFI91567.1"/>
    <property type="molecule type" value="Genomic_DNA"/>
</dbReference>
<dbReference type="InParanoid" id="D8QK90"/>
<accession>D8QK90</accession>
<dbReference type="Proteomes" id="UP000007431">
    <property type="component" value="Unassembled WGS sequence"/>
</dbReference>
<organism evidence="4">
    <name type="scientific">Schizophyllum commune (strain H4-8 / FGSC 9210)</name>
    <name type="common">Split gill fungus</name>
    <dbReference type="NCBI Taxonomy" id="578458"/>
    <lineage>
        <taxon>Eukaryota</taxon>
        <taxon>Fungi</taxon>
        <taxon>Dikarya</taxon>
        <taxon>Basidiomycota</taxon>
        <taxon>Agaricomycotina</taxon>
        <taxon>Agaricomycetes</taxon>
        <taxon>Agaricomycetidae</taxon>
        <taxon>Agaricales</taxon>
        <taxon>Schizophyllaceae</taxon>
        <taxon>Schizophyllum</taxon>
    </lineage>
</organism>
<feature type="non-terminal residue" evidence="3">
    <location>
        <position position="255"/>
    </location>
</feature>
<feature type="transmembrane region" description="Helical" evidence="1">
    <location>
        <begin position="192"/>
        <end position="212"/>
    </location>
</feature>
<dbReference type="OMA" id="FIVIMIM"/>
<dbReference type="OrthoDB" id="2884999at2759"/>
<keyword evidence="1" id="KW-0812">Transmembrane</keyword>
<dbReference type="VEuPathDB" id="FungiDB:SCHCODRAFT_01109488"/>
<protein>
    <recommendedName>
        <fullName evidence="2">DUF6534 domain-containing protein</fullName>
    </recommendedName>
</protein>
<dbReference type="InterPro" id="IPR045339">
    <property type="entry name" value="DUF6534"/>
</dbReference>
<name>D8QK90_SCHCM</name>
<dbReference type="RefSeq" id="XP_003026470.1">
    <property type="nucleotide sequence ID" value="XM_003026424.1"/>
</dbReference>
<keyword evidence="4" id="KW-1185">Reference proteome</keyword>
<feature type="transmembrane region" description="Helical" evidence="1">
    <location>
        <begin position="92"/>
        <end position="110"/>
    </location>
</feature>
<evidence type="ECO:0000313" key="3">
    <source>
        <dbReference type="EMBL" id="EFI91567.1"/>
    </source>
</evidence>
<dbReference type="HOGENOM" id="CLU_046025_5_0_1"/>
<dbReference type="PANTHER" id="PTHR40465:SF1">
    <property type="entry name" value="DUF6534 DOMAIN-CONTAINING PROTEIN"/>
    <property type="match status" value="1"/>
</dbReference>
<dbReference type="KEGG" id="scm:SCHCO_01109488"/>
<feature type="transmembrane region" description="Helical" evidence="1">
    <location>
        <begin position="167"/>
        <end position="186"/>
    </location>
</feature>
<evidence type="ECO:0000256" key="1">
    <source>
        <dbReference type="SAM" id="Phobius"/>
    </source>
</evidence>
<feature type="domain" description="DUF6534" evidence="2">
    <location>
        <begin position="161"/>
        <end position="219"/>
    </location>
</feature>
<dbReference type="Pfam" id="PF20152">
    <property type="entry name" value="DUF6534"/>
    <property type="match status" value="1"/>
</dbReference>
<evidence type="ECO:0000313" key="4">
    <source>
        <dbReference type="Proteomes" id="UP000007431"/>
    </source>
</evidence>
<dbReference type="GeneID" id="9593187"/>
<keyword evidence="1" id="KW-0472">Membrane</keyword>
<feature type="transmembrane region" description="Helical" evidence="1">
    <location>
        <begin position="49"/>
        <end position="72"/>
    </location>
</feature>
<dbReference type="AlphaFoldDB" id="D8QK90"/>
<evidence type="ECO:0000259" key="2">
    <source>
        <dbReference type="Pfam" id="PF20152"/>
    </source>
</evidence>
<feature type="transmembrane region" description="Helical" evidence="1">
    <location>
        <begin position="12"/>
        <end position="37"/>
    </location>
</feature>
<reference evidence="3 4" key="1">
    <citation type="journal article" date="2010" name="Nat. Biotechnol.">
        <title>Genome sequence of the model mushroom Schizophyllum commune.</title>
        <authorList>
            <person name="Ohm R.A."/>
            <person name="de Jong J.F."/>
            <person name="Lugones L.G."/>
            <person name="Aerts A."/>
            <person name="Kothe E."/>
            <person name="Stajich J.E."/>
            <person name="de Vries R.P."/>
            <person name="Record E."/>
            <person name="Levasseur A."/>
            <person name="Baker S.E."/>
            <person name="Bartholomew K.A."/>
            <person name="Coutinho P.M."/>
            <person name="Erdmann S."/>
            <person name="Fowler T.J."/>
            <person name="Gathman A.C."/>
            <person name="Lombard V."/>
            <person name="Henrissat B."/>
            <person name="Knabe N."/>
            <person name="Kuees U."/>
            <person name="Lilly W.W."/>
            <person name="Lindquist E."/>
            <person name="Lucas S."/>
            <person name="Magnuson J.K."/>
            <person name="Piumi F."/>
            <person name="Raudaskoski M."/>
            <person name="Salamov A."/>
            <person name="Schmutz J."/>
            <person name="Schwarze F.W.M.R."/>
            <person name="vanKuyk P.A."/>
            <person name="Horton J.S."/>
            <person name="Grigoriev I.V."/>
            <person name="Woesten H.A.B."/>
        </authorList>
    </citation>
    <scope>NUCLEOTIDE SEQUENCE [LARGE SCALE GENOMIC DNA]</scope>
    <source>
        <strain evidence="4">H4-8 / FGSC 9210</strain>
    </source>
</reference>
<proteinExistence type="predicted"/>
<gene>
    <name evidence="3" type="ORF">SCHCODRAFT_114267</name>
</gene>
<sequence length="255" mass="28653">MTKTLDLESTYGPFMIVLAISWAFWGVLVAQMCTYYNDYADDSRTMKSIVALVWIADTAQKVLISSGLYRCVILNFGRSSGITEVAIMDSEIVPHLAVALIMQGFFYLRIYKLSRSYAVIVIYIKLSNKVHSLHRGFASAFRHDLRIGRNLRSKMQRFGGRLDRLSVVYRSGTWTAIFALVTLTLYEVDSSSNYYIIFNHSMCSVYSCTLLANLNARNYLRSVGDNPISIKIISFGSSRSKSTTTSTRGDASEAV</sequence>
<keyword evidence="1" id="KW-1133">Transmembrane helix</keyword>
<dbReference type="PANTHER" id="PTHR40465">
    <property type="entry name" value="CHROMOSOME 1, WHOLE GENOME SHOTGUN SEQUENCE"/>
    <property type="match status" value="1"/>
</dbReference>